<dbReference type="Gene3D" id="3.40.190.10">
    <property type="entry name" value="Periplasmic binding protein-like II"/>
    <property type="match status" value="1"/>
</dbReference>
<comment type="subcellular location">
    <subcellularLocation>
        <location evidence="1">Cell envelope</location>
    </subcellularLocation>
</comment>
<dbReference type="GO" id="GO:0030313">
    <property type="term" value="C:cell envelope"/>
    <property type="evidence" value="ECO:0007669"/>
    <property type="project" value="UniProtKB-SubCell"/>
</dbReference>
<evidence type="ECO:0000313" key="7">
    <source>
        <dbReference type="Proteomes" id="UP000293846"/>
    </source>
</evidence>
<dbReference type="NCBIfam" id="TIGR03850">
    <property type="entry name" value="bind_CPR_0540"/>
    <property type="match status" value="1"/>
</dbReference>
<gene>
    <name evidence="6" type="ORF">E0Y62_07165</name>
</gene>
<dbReference type="InterPro" id="IPR006059">
    <property type="entry name" value="SBP"/>
</dbReference>
<comment type="caution">
    <text evidence="6">The sequence shown here is derived from an EMBL/GenBank/DDBJ whole genome shotgun (WGS) entry which is preliminary data.</text>
</comment>
<keyword evidence="3" id="KW-0813">Transport</keyword>
<keyword evidence="7" id="KW-1185">Reference proteome</keyword>
<keyword evidence="4 5" id="KW-0732">Signal</keyword>
<reference evidence="6 7" key="1">
    <citation type="submission" date="2019-03" db="EMBL/GenBank/DDBJ databases">
        <authorList>
            <person name="Jensen L."/>
            <person name="Storgaard J."/>
            <person name="Sulaj E."/>
            <person name="Schramm A."/>
            <person name="Marshall I.P.G."/>
        </authorList>
    </citation>
    <scope>NUCLEOTIDE SEQUENCE [LARGE SCALE GENOMIC DNA]</scope>
    <source>
        <strain evidence="6 7">2017H2G3</strain>
    </source>
</reference>
<dbReference type="SUPFAM" id="SSF53850">
    <property type="entry name" value="Periplasmic binding protein-like II"/>
    <property type="match status" value="1"/>
</dbReference>
<comment type="similarity">
    <text evidence="2">Belongs to the bacterial solute-binding protein 1 family.</text>
</comment>
<dbReference type="Pfam" id="PF01547">
    <property type="entry name" value="SBP_bac_1"/>
    <property type="match status" value="1"/>
</dbReference>
<evidence type="ECO:0000256" key="2">
    <source>
        <dbReference type="ARBA" id="ARBA00008520"/>
    </source>
</evidence>
<evidence type="ECO:0000256" key="5">
    <source>
        <dbReference type="SAM" id="SignalP"/>
    </source>
</evidence>
<dbReference type="InterPro" id="IPR050490">
    <property type="entry name" value="Bact_solute-bd_prot1"/>
</dbReference>
<evidence type="ECO:0000256" key="1">
    <source>
        <dbReference type="ARBA" id="ARBA00004196"/>
    </source>
</evidence>
<accession>A0A4R1B419</accession>
<dbReference type="Proteomes" id="UP000293846">
    <property type="component" value="Unassembled WGS sequence"/>
</dbReference>
<dbReference type="PANTHER" id="PTHR43649">
    <property type="entry name" value="ARABINOSE-BINDING PROTEIN-RELATED"/>
    <property type="match status" value="1"/>
</dbReference>
<dbReference type="AlphaFoldDB" id="A0A4R1B419"/>
<dbReference type="PANTHER" id="PTHR43649:SF31">
    <property type="entry name" value="SN-GLYCEROL-3-PHOSPHATE-BINDING PERIPLASMIC PROTEIN UGPB"/>
    <property type="match status" value="1"/>
</dbReference>
<evidence type="ECO:0000313" key="6">
    <source>
        <dbReference type="EMBL" id="TCJ04991.1"/>
    </source>
</evidence>
<evidence type="ECO:0000256" key="3">
    <source>
        <dbReference type="ARBA" id="ARBA00022448"/>
    </source>
</evidence>
<dbReference type="InterPro" id="IPR022387">
    <property type="entry name" value="Bind_CPR0540"/>
</dbReference>
<dbReference type="PROSITE" id="PS51257">
    <property type="entry name" value="PROKAR_LIPOPROTEIN"/>
    <property type="match status" value="1"/>
</dbReference>
<dbReference type="OrthoDB" id="94797at2"/>
<protein>
    <submittedName>
        <fullName evidence="6">Carbohydrate ABC transporter substrate-binding protein</fullName>
    </submittedName>
</protein>
<dbReference type="EMBL" id="SJTH01000006">
    <property type="protein sequence ID" value="TCJ04991.1"/>
    <property type="molecule type" value="Genomic_DNA"/>
</dbReference>
<organism evidence="6 7">
    <name type="scientific">Cytobacillus praedii</name>
    <dbReference type="NCBI Taxonomy" id="1742358"/>
    <lineage>
        <taxon>Bacteria</taxon>
        <taxon>Bacillati</taxon>
        <taxon>Bacillota</taxon>
        <taxon>Bacilli</taxon>
        <taxon>Bacillales</taxon>
        <taxon>Bacillaceae</taxon>
        <taxon>Cytobacillus</taxon>
    </lineage>
</organism>
<evidence type="ECO:0000256" key="4">
    <source>
        <dbReference type="ARBA" id="ARBA00022729"/>
    </source>
</evidence>
<name>A0A4R1B419_9BACI</name>
<feature type="chain" id="PRO_5039494450" evidence="5">
    <location>
        <begin position="23"/>
        <end position="450"/>
    </location>
</feature>
<sequence length="450" mass="49479">MKGKKKFWLAGMTALLSISLVACQSNETTKAGESGSEKDSSKKQTLHVAALESAYGKDMWTKVIDAYETANPDIDVQLTVDKNLEEVISPNMKAGNYPDIVLLATGRKLALTETLIKDQALEDITDVLDMNVYGEDMKVKDKLVPGFTDTLATNPYNDGKMYLSPMFYSPTGLFYNAGLLKEKGWELPKTWDEMWALGDQAKAEGISLFTYPTTGYFDAFVYSLLLEAGGPDFYNKAMTYEDGIWESPEAEKVFETIGKLAKYTEPTTVANANDKDFTKNQQMILDNKALFMPNGTWVVGEMGEAPRADGFEWGMTALPALEESGDQYAFTFFEQMWIPAAAKNKEAAKEFMTYVYSDEAAGIFAEAGAIQPIDGISDKLTGDNKLFYSIYDSGAKAGMGGFAATEAVEGVSMADTLFGTINSIVSGDKKVKDWQEAVEKVSDQMRDALK</sequence>
<feature type="signal peptide" evidence="5">
    <location>
        <begin position="1"/>
        <end position="22"/>
    </location>
</feature>
<proteinExistence type="inferred from homology"/>
<dbReference type="RefSeq" id="WP_131236483.1">
    <property type="nucleotide sequence ID" value="NZ_SJTH01000006.1"/>
</dbReference>
<dbReference type="STRING" id="1742358.GCA_001439605_00463"/>